<dbReference type="Gene3D" id="3.40.50.1820">
    <property type="entry name" value="alpha/beta hydrolase"/>
    <property type="match status" value="1"/>
</dbReference>
<evidence type="ECO:0000256" key="6">
    <source>
        <dbReference type="SAM" id="SignalP"/>
    </source>
</evidence>
<evidence type="ECO:0000256" key="4">
    <source>
        <dbReference type="ARBA" id="ARBA00022801"/>
    </source>
</evidence>
<comment type="similarity">
    <text evidence="1">Belongs to the peptidase S10 family.</text>
</comment>
<keyword evidence="3" id="KW-0645">Protease</keyword>
<dbReference type="FunFam" id="3.40.50.1820:FF:000719">
    <property type="entry name" value="Serine carboxypeptidase 3"/>
    <property type="match status" value="1"/>
</dbReference>
<gene>
    <name evidence="7" type="ORF">MIMGU_mgv1a0046371mg</name>
</gene>
<dbReference type="PANTHER" id="PTHR11802">
    <property type="entry name" value="SERINE PROTEASE FAMILY S10 SERINE CARBOXYPEPTIDASE"/>
    <property type="match status" value="1"/>
</dbReference>
<feature type="chain" id="PRO_5015026034" evidence="6">
    <location>
        <begin position="26"/>
        <end position="161"/>
    </location>
</feature>
<dbReference type="GO" id="GO:0004185">
    <property type="term" value="F:serine-type carboxypeptidase activity"/>
    <property type="evidence" value="ECO:0007669"/>
    <property type="project" value="InterPro"/>
</dbReference>
<feature type="signal peptide" evidence="6">
    <location>
        <begin position="1"/>
        <end position="25"/>
    </location>
</feature>
<organism evidence="7 8">
    <name type="scientific">Erythranthe guttata</name>
    <name type="common">Yellow monkey flower</name>
    <name type="synonym">Mimulus guttatus</name>
    <dbReference type="NCBI Taxonomy" id="4155"/>
    <lineage>
        <taxon>Eukaryota</taxon>
        <taxon>Viridiplantae</taxon>
        <taxon>Streptophyta</taxon>
        <taxon>Embryophyta</taxon>
        <taxon>Tracheophyta</taxon>
        <taxon>Spermatophyta</taxon>
        <taxon>Magnoliopsida</taxon>
        <taxon>eudicotyledons</taxon>
        <taxon>Gunneridae</taxon>
        <taxon>Pentapetalae</taxon>
        <taxon>asterids</taxon>
        <taxon>lamiids</taxon>
        <taxon>Lamiales</taxon>
        <taxon>Phrymaceae</taxon>
        <taxon>Erythranthe</taxon>
    </lineage>
</organism>
<dbReference type="GO" id="GO:0006508">
    <property type="term" value="P:proteolysis"/>
    <property type="evidence" value="ECO:0007669"/>
    <property type="project" value="UniProtKB-KW"/>
</dbReference>
<dbReference type="Pfam" id="PF00450">
    <property type="entry name" value="Peptidase_S10"/>
    <property type="match status" value="1"/>
</dbReference>
<evidence type="ECO:0000256" key="3">
    <source>
        <dbReference type="ARBA" id="ARBA00022670"/>
    </source>
</evidence>
<dbReference type="Proteomes" id="UP000030748">
    <property type="component" value="Unassembled WGS sequence"/>
</dbReference>
<keyword evidence="4" id="KW-0378">Hydrolase</keyword>
<dbReference type="EMBL" id="KI630443">
    <property type="protein sequence ID" value="EYU39641.1"/>
    <property type="molecule type" value="Genomic_DNA"/>
</dbReference>
<evidence type="ECO:0000313" key="7">
    <source>
        <dbReference type="EMBL" id="EYU39641.1"/>
    </source>
</evidence>
<dbReference type="InterPro" id="IPR001563">
    <property type="entry name" value="Peptidase_S10"/>
</dbReference>
<sequence length="161" mass="17949">MNSSLLSFLSLFLLLVLSPISSVVALLRAPPHLSPVSAEKLIRDLNLFPNKPFNIIADDLQSADAPSIVERRFKFPDLVDPSGVSAEELGHHAGYYQIQHSHSAKMFYFFFESRNSTTDPVVIWLTGGPGCSSEMALFYENGPFTIANNLSLVWNQYGWDQ</sequence>
<dbReference type="InterPro" id="IPR029058">
    <property type="entry name" value="AB_hydrolase_fold"/>
</dbReference>
<keyword evidence="6" id="KW-0732">Signal</keyword>
<accession>A0A022RHH5</accession>
<evidence type="ECO:0000313" key="8">
    <source>
        <dbReference type="Proteomes" id="UP000030748"/>
    </source>
</evidence>
<evidence type="ECO:0000256" key="2">
    <source>
        <dbReference type="ARBA" id="ARBA00022645"/>
    </source>
</evidence>
<evidence type="ECO:0000256" key="1">
    <source>
        <dbReference type="ARBA" id="ARBA00009431"/>
    </source>
</evidence>
<keyword evidence="2" id="KW-0121">Carboxypeptidase</keyword>
<evidence type="ECO:0000256" key="5">
    <source>
        <dbReference type="ARBA" id="ARBA00023180"/>
    </source>
</evidence>
<dbReference type="PANTHER" id="PTHR11802:SF113">
    <property type="entry name" value="SERINE CARBOXYPEPTIDASE CTSA-4.1"/>
    <property type="match status" value="1"/>
</dbReference>
<dbReference type="EMBL" id="KI630443">
    <property type="protein sequence ID" value="EYU39640.1"/>
    <property type="molecule type" value="Genomic_DNA"/>
</dbReference>
<name>A0A022RHH5_ERYGU</name>
<keyword evidence="8" id="KW-1185">Reference proteome</keyword>
<keyword evidence="5" id="KW-0325">Glycoprotein</keyword>
<proteinExistence type="inferred from homology"/>
<dbReference type="STRING" id="4155.A0A022RHH5"/>
<feature type="non-terminal residue" evidence="7">
    <location>
        <position position="161"/>
    </location>
</feature>
<protein>
    <submittedName>
        <fullName evidence="7">Uncharacterized protein</fullName>
    </submittedName>
</protein>
<dbReference type="SUPFAM" id="SSF53474">
    <property type="entry name" value="alpha/beta-Hydrolases"/>
    <property type="match status" value="1"/>
</dbReference>
<reference evidence="7 8" key="1">
    <citation type="journal article" date="2013" name="Proc. Natl. Acad. Sci. U.S.A.">
        <title>Fine-scale variation in meiotic recombination in Mimulus inferred from population shotgun sequencing.</title>
        <authorList>
            <person name="Hellsten U."/>
            <person name="Wright K.M."/>
            <person name="Jenkins J."/>
            <person name="Shu S."/>
            <person name="Yuan Y."/>
            <person name="Wessler S.R."/>
            <person name="Schmutz J."/>
            <person name="Willis J.H."/>
            <person name="Rokhsar D.S."/>
        </authorList>
    </citation>
    <scope>NUCLEOTIDE SEQUENCE [LARGE SCALE GENOMIC DNA]</scope>
    <source>
        <strain evidence="8">cv. DUN x IM62</strain>
    </source>
</reference>
<dbReference type="AlphaFoldDB" id="A0A022RHH5"/>